<dbReference type="AlphaFoldDB" id="A0A5A5T727"/>
<proteinExistence type="predicted"/>
<organism evidence="2 3">
    <name type="scientific">Dictyobacter arantiisoli</name>
    <dbReference type="NCBI Taxonomy" id="2014874"/>
    <lineage>
        <taxon>Bacteria</taxon>
        <taxon>Bacillati</taxon>
        <taxon>Chloroflexota</taxon>
        <taxon>Ktedonobacteria</taxon>
        <taxon>Ktedonobacterales</taxon>
        <taxon>Dictyobacteraceae</taxon>
        <taxon>Dictyobacter</taxon>
    </lineage>
</organism>
<dbReference type="OrthoDB" id="166410at2"/>
<comment type="caution">
    <text evidence="2">The sequence shown here is derived from an EMBL/GenBank/DDBJ whole genome shotgun (WGS) entry which is preliminary data.</text>
</comment>
<evidence type="ECO:0000313" key="3">
    <source>
        <dbReference type="Proteomes" id="UP000322530"/>
    </source>
</evidence>
<dbReference type="Proteomes" id="UP000322530">
    <property type="component" value="Unassembled WGS sequence"/>
</dbReference>
<evidence type="ECO:0000256" key="1">
    <source>
        <dbReference type="SAM" id="MobiDB-lite"/>
    </source>
</evidence>
<feature type="region of interest" description="Disordered" evidence="1">
    <location>
        <begin position="520"/>
        <end position="573"/>
    </location>
</feature>
<feature type="compositionally biased region" description="Polar residues" evidence="1">
    <location>
        <begin position="286"/>
        <end position="304"/>
    </location>
</feature>
<dbReference type="EMBL" id="BIXY01000005">
    <property type="protein sequence ID" value="GCF07055.1"/>
    <property type="molecule type" value="Genomic_DNA"/>
</dbReference>
<feature type="compositionally biased region" description="Basic and acidic residues" evidence="1">
    <location>
        <begin position="540"/>
        <end position="560"/>
    </location>
</feature>
<gene>
    <name evidence="2" type="ORF">KDI_06190</name>
</gene>
<name>A0A5A5T727_9CHLR</name>
<evidence type="ECO:0000313" key="2">
    <source>
        <dbReference type="EMBL" id="GCF07055.1"/>
    </source>
</evidence>
<dbReference type="RefSeq" id="WP_149400100.1">
    <property type="nucleotide sequence ID" value="NZ_BIXY01000005.1"/>
</dbReference>
<feature type="region of interest" description="Disordered" evidence="1">
    <location>
        <begin position="404"/>
        <end position="427"/>
    </location>
</feature>
<keyword evidence="3" id="KW-1185">Reference proteome</keyword>
<accession>A0A5A5T727</accession>
<reference evidence="2 3" key="1">
    <citation type="submission" date="2019-01" db="EMBL/GenBank/DDBJ databases">
        <title>Draft genome sequence of Dictyobacter sp. Uno17.</title>
        <authorList>
            <person name="Wang C.M."/>
            <person name="Zheng Y."/>
            <person name="Sakai Y."/>
            <person name="Abe K."/>
            <person name="Yokota A."/>
            <person name="Yabe S."/>
        </authorList>
    </citation>
    <scope>NUCLEOTIDE SEQUENCE [LARGE SCALE GENOMIC DNA]</scope>
    <source>
        <strain evidence="2 3">Uno17</strain>
    </source>
</reference>
<feature type="region of interest" description="Disordered" evidence="1">
    <location>
        <begin position="245"/>
        <end position="308"/>
    </location>
</feature>
<protein>
    <submittedName>
        <fullName evidence="2">Uncharacterized protein</fullName>
    </submittedName>
</protein>
<feature type="compositionally biased region" description="Basic residues" evidence="1">
    <location>
        <begin position="561"/>
        <end position="573"/>
    </location>
</feature>
<sequence>MQDFTNLSAPISQAEINRLFERLTSPEIEQFYNAYQLWSKQQQLAQLQIKLQQLRQSQLENEALIQLYTPSAVALAALAQFRACGVDDVEILDRMLARGETWLDHTAQLLQRCEGLDLIGGDYTQWCIHALEGAYEWMDSMDDAHLNDYFHPTLQDQLPSRVPDQNTTSSEIEEKLVRKLMSDDHQPGLDPNTGKTIAIRIPEELLDQLSQEDIILTDDAPPATTAEVSIPSDSVLDEEIIGETIVKEQPAQDAQTAETRTEQESAEASQRTEEILKLLMTEPQDSESSTSNEIPSTDESSTRISNEEPPEDAYLAYLANLGVLPALADDPIDDNAQTDKDIPFNPLEETTINHSNDGYSTFGALEPFDVTGIPFATEESTLQDEPAPAEIVEVSEAAEILNVTPAEPEQRTEEPATDVATAPASDNATDLADQPLAQVEPMVDLQQNAILPTPHAETPQSIEAEEEKSIPIDTFITEPETSITESVETLAEAKVEMEAEAESTKRGQWPYVYQEVEEPAGEALEARREDATAISQTHPDGQEQDLKKKKPLAEASDKHPGKLRRSLAKFMRR</sequence>